<dbReference type="AlphaFoldDB" id="A0AAD6ZGT9"/>
<accession>A0AAD6ZGT9</accession>
<dbReference type="Proteomes" id="UP001218218">
    <property type="component" value="Unassembled WGS sequence"/>
</dbReference>
<sequence length="334" mass="37289">MVHPVNQDKHMQIPSDTHGSSSLVIIFWTMGIWGMPKADIATYAKSMELRPQVTRLLAEVLQQQGGSELVPPVYPAAPDSLSVVGDWIPEGEATGVETRLPTSVSMVQRASCPIIIGQFTFLKHLNKILKNINSNNWTGGKLKVSMMQEFHRKSAVESTLVRQNTNIEAIGTIQDASHSSEALDTDQVACKLAAKMKLVDESHEMKKMKHALCTYYNWDPACPQVWYNLCEGDPGRPAFMPYVDMYNYAVLDGRWIPPTSQNRRNSASSSLIQPGIQNSGQIPLIMVAWMKESEDSRNIFPAEMSPLNPKKDGSQPEIIPLEAIQCQIDCLWYT</sequence>
<comment type="caution">
    <text evidence="1">The sequence shown here is derived from an EMBL/GenBank/DDBJ whole genome shotgun (WGS) entry which is preliminary data.</text>
</comment>
<dbReference type="EMBL" id="JARIHO010000048">
    <property type="protein sequence ID" value="KAJ7322814.1"/>
    <property type="molecule type" value="Genomic_DNA"/>
</dbReference>
<reference evidence="1" key="1">
    <citation type="submission" date="2023-03" db="EMBL/GenBank/DDBJ databases">
        <title>Massive genome expansion in bonnet fungi (Mycena s.s.) driven by repeated elements and novel gene families across ecological guilds.</title>
        <authorList>
            <consortium name="Lawrence Berkeley National Laboratory"/>
            <person name="Harder C.B."/>
            <person name="Miyauchi S."/>
            <person name="Viragh M."/>
            <person name="Kuo A."/>
            <person name="Thoen E."/>
            <person name="Andreopoulos B."/>
            <person name="Lu D."/>
            <person name="Skrede I."/>
            <person name="Drula E."/>
            <person name="Henrissat B."/>
            <person name="Morin E."/>
            <person name="Kohler A."/>
            <person name="Barry K."/>
            <person name="LaButti K."/>
            <person name="Morin E."/>
            <person name="Salamov A."/>
            <person name="Lipzen A."/>
            <person name="Mereny Z."/>
            <person name="Hegedus B."/>
            <person name="Baldrian P."/>
            <person name="Stursova M."/>
            <person name="Weitz H."/>
            <person name="Taylor A."/>
            <person name="Grigoriev I.V."/>
            <person name="Nagy L.G."/>
            <person name="Martin F."/>
            <person name="Kauserud H."/>
        </authorList>
    </citation>
    <scope>NUCLEOTIDE SEQUENCE</scope>
    <source>
        <strain evidence="1">CBHHK002</strain>
    </source>
</reference>
<protein>
    <submittedName>
        <fullName evidence="1">Uncharacterized protein</fullName>
    </submittedName>
</protein>
<name>A0AAD6ZGT9_9AGAR</name>
<evidence type="ECO:0000313" key="2">
    <source>
        <dbReference type="Proteomes" id="UP001218218"/>
    </source>
</evidence>
<evidence type="ECO:0000313" key="1">
    <source>
        <dbReference type="EMBL" id="KAJ7322814.1"/>
    </source>
</evidence>
<gene>
    <name evidence="1" type="ORF">DFH08DRAFT_817962</name>
</gene>
<keyword evidence="2" id="KW-1185">Reference proteome</keyword>
<proteinExistence type="predicted"/>
<organism evidence="1 2">
    <name type="scientific">Mycena albidolilacea</name>
    <dbReference type="NCBI Taxonomy" id="1033008"/>
    <lineage>
        <taxon>Eukaryota</taxon>
        <taxon>Fungi</taxon>
        <taxon>Dikarya</taxon>
        <taxon>Basidiomycota</taxon>
        <taxon>Agaricomycotina</taxon>
        <taxon>Agaricomycetes</taxon>
        <taxon>Agaricomycetidae</taxon>
        <taxon>Agaricales</taxon>
        <taxon>Marasmiineae</taxon>
        <taxon>Mycenaceae</taxon>
        <taxon>Mycena</taxon>
    </lineage>
</organism>